<evidence type="ECO:0000256" key="4">
    <source>
        <dbReference type="ARBA" id="ARBA00022989"/>
    </source>
</evidence>
<protein>
    <recommendedName>
        <fullName evidence="8">TMC domain-containing protein</fullName>
    </recommendedName>
</protein>
<comment type="subcellular location">
    <subcellularLocation>
        <location evidence="1">Membrane</location>
        <topology evidence="1">Multi-pass membrane protein</topology>
    </subcellularLocation>
</comment>
<dbReference type="Pfam" id="PF07810">
    <property type="entry name" value="TMC"/>
    <property type="match status" value="1"/>
</dbReference>
<dbReference type="PANTHER" id="PTHR23302">
    <property type="entry name" value="TRANSMEMBRANE CHANNEL-RELATED"/>
    <property type="match status" value="1"/>
</dbReference>
<feature type="transmembrane region" description="Helical" evidence="7">
    <location>
        <begin position="361"/>
        <end position="388"/>
    </location>
</feature>
<dbReference type="PANTHER" id="PTHR23302:SF40">
    <property type="entry name" value="TRANSMEMBRANE CHANNEL-LIKE PROTEIN"/>
    <property type="match status" value="1"/>
</dbReference>
<evidence type="ECO:0000256" key="3">
    <source>
        <dbReference type="ARBA" id="ARBA00022692"/>
    </source>
</evidence>
<name>A0AAF5Q6A8_WUCBA</name>
<dbReference type="GO" id="GO:0005886">
    <property type="term" value="C:plasma membrane"/>
    <property type="evidence" value="ECO:0007669"/>
    <property type="project" value="InterPro"/>
</dbReference>
<feature type="region of interest" description="Disordered" evidence="6">
    <location>
        <begin position="49"/>
        <end position="70"/>
    </location>
</feature>
<feature type="transmembrane region" description="Helical" evidence="7">
    <location>
        <begin position="439"/>
        <end position="459"/>
    </location>
</feature>
<dbReference type="GO" id="GO:0008381">
    <property type="term" value="F:mechanosensitive monoatomic ion channel activity"/>
    <property type="evidence" value="ECO:0007669"/>
    <property type="project" value="TreeGrafter"/>
</dbReference>
<dbReference type="Proteomes" id="UP000093561">
    <property type="component" value="Unassembled WGS sequence"/>
</dbReference>
<dbReference type="InterPro" id="IPR038900">
    <property type="entry name" value="TMC"/>
</dbReference>
<reference evidence="9" key="1">
    <citation type="submission" date="2015-03" db="EMBL/GenBank/DDBJ databases">
        <title>Wuchereria bancrofti Genome Sequencing Papua New Guinea Strain.</title>
        <authorList>
            <person name="Small S.T."/>
            <person name="Serre D."/>
            <person name="Zimmerman P.A."/>
        </authorList>
    </citation>
    <scope>NUCLEOTIDE SEQUENCE [LARGE SCALE GENOMIC DNA]</scope>
    <source>
        <strain evidence="9">pt0022</strain>
    </source>
</reference>
<evidence type="ECO:0000256" key="1">
    <source>
        <dbReference type="ARBA" id="ARBA00004141"/>
    </source>
</evidence>
<sequence length="1038" mass="119143">MSIGVGDASAVLPPALLARPSVRRGSVFSDLVTIFRRGSSHPNRLIQRLSRPSVKQSTENKKQETGEFLKPTTCANEQYQEEESEEINQPMSRQVLLDKIREKKEVIGKLRCQPWNMNRKRRTLRLAQKYVAQHESRVSKTHLLKVELKKRWGAFCRWADNVKIYLIPWEAKIKRIESHFGSVVSSYFTFLRWIVYNAFLSMTIIKISREYKTLHYLKTLCGNMLADAAADPNRMNRTASRKIIPSQELVHADELQVVSNFDGYLKYSPLFYGYYSNDEFVGARSLMYIKSSLQMAMNARLSKLSDKKTDQYIFSWKLFGGWDYTIGNSETASNTAMAIVIKLRESIMECRVNSEKKFKPLLFLARVIANAIILVMLAFSIYTISFAVQTSETVEKTGNLFTKNQVPTIIATITNVFPMIFDLIGQIERYHPRTALRAHLTRVLVLYVLNYITFIIALFEKLDKIRDDELMKIINEQNAMFLHDEQYSASTKFHSRNFVNAKQANMFAKTSLERFSNLYQKSSFTNDEIRQKRQILYNMKSSSKFPAGTIVESHYGPIGLNNPSALLANKSYPWQHGRFQAIRIGPPELSKHFDNVPTIIATITNVFPMIFDLIGQIERYHPRTALRAHLTRVLVLYVLNYITFIIALFEKLDKIRDDELMKIINEQNAMFLHDEQYSASTKFHSRNFVNAKQANMFAKTSLERFSNLYQKSSFTNDEIRQKRQILYNMKSSSKFPAGTIVESHYGPIGLNNPSALLANKSYPWQHGRFQAIRIGPPSLPTFPVPPLPPNPTLNTSVLTELGPHWQLQSKWQSPKTMILTTAAATVETSLQDSSKIVAKTTTRIPWSSKRRPKPAKIFKKTTSAPIITFDSKADLIKENDTIAPVMSEKMSTILSNENETIVTSSNSTTDNDTVLVIAVDRMAEGLSEQKISSNESGKIIVEDRYFKVSNDVFNNETLYQARKQASIIVDEAEIGTNFCWETMIGQEIAKLVTMDLIITIASIFIIDFFRDLWIKYCNSWWCWNMETTFVCFIFLFTN</sequence>
<keyword evidence="3 7" id="KW-0812">Transmembrane</keyword>
<dbReference type="WBParaSite" id="mrna-Wban_10712">
    <property type="protein sequence ID" value="mrna-Wban_10712"/>
    <property type="gene ID" value="Wban_10712"/>
</dbReference>
<dbReference type="InterPro" id="IPR012496">
    <property type="entry name" value="TMC_dom"/>
</dbReference>
<evidence type="ECO:0000256" key="5">
    <source>
        <dbReference type="ARBA" id="ARBA00023136"/>
    </source>
</evidence>
<keyword evidence="4 7" id="KW-1133">Transmembrane helix</keyword>
<accession>A0AAF5Q6A8</accession>
<proteinExistence type="inferred from homology"/>
<evidence type="ECO:0000256" key="2">
    <source>
        <dbReference type="ARBA" id="ARBA00006510"/>
    </source>
</evidence>
<evidence type="ECO:0000256" key="7">
    <source>
        <dbReference type="SAM" id="Phobius"/>
    </source>
</evidence>
<feature type="domain" description="TMC" evidence="8">
    <location>
        <begin position="979"/>
        <end position="1022"/>
    </location>
</feature>
<evidence type="ECO:0000313" key="10">
    <source>
        <dbReference type="WBParaSite" id="mrna-Wban_10712"/>
    </source>
</evidence>
<keyword evidence="5 7" id="KW-0472">Membrane</keyword>
<evidence type="ECO:0000256" key="6">
    <source>
        <dbReference type="SAM" id="MobiDB-lite"/>
    </source>
</evidence>
<comment type="similarity">
    <text evidence="2">Belongs to the TMC family.</text>
</comment>
<feature type="compositionally biased region" description="Basic and acidic residues" evidence="6">
    <location>
        <begin position="58"/>
        <end position="67"/>
    </location>
</feature>
<organism evidence="9 10">
    <name type="scientific">Wuchereria bancrofti</name>
    <dbReference type="NCBI Taxonomy" id="6293"/>
    <lineage>
        <taxon>Eukaryota</taxon>
        <taxon>Metazoa</taxon>
        <taxon>Ecdysozoa</taxon>
        <taxon>Nematoda</taxon>
        <taxon>Chromadorea</taxon>
        <taxon>Rhabditida</taxon>
        <taxon>Spirurina</taxon>
        <taxon>Spiruromorpha</taxon>
        <taxon>Filarioidea</taxon>
        <taxon>Onchocercidae</taxon>
        <taxon>Wuchereria</taxon>
    </lineage>
</organism>
<dbReference type="AlphaFoldDB" id="A0AAF5Q6A8"/>
<evidence type="ECO:0000259" key="8">
    <source>
        <dbReference type="Pfam" id="PF07810"/>
    </source>
</evidence>
<feature type="transmembrane region" description="Helical" evidence="7">
    <location>
        <begin position="408"/>
        <end position="427"/>
    </location>
</feature>
<reference evidence="10" key="3">
    <citation type="submission" date="2024-02" db="UniProtKB">
        <authorList>
            <consortium name="WormBaseParasite"/>
        </authorList>
    </citation>
    <scope>IDENTIFICATION</scope>
    <source>
        <strain evidence="10">pt0022</strain>
    </source>
</reference>
<evidence type="ECO:0000313" key="9">
    <source>
        <dbReference type="Proteomes" id="UP000093561"/>
    </source>
</evidence>
<reference evidence="9" key="2">
    <citation type="journal article" date="2016" name="Mol. Ecol.">
        <title>Population genomics of the filarial nematode parasite Wuchereria bancrofti from mosquitoes.</title>
        <authorList>
            <person name="Small S.T."/>
            <person name="Reimer L.J."/>
            <person name="Tisch D.J."/>
            <person name="King C.L."/>
            <person name="Christensen B.M."/>
            <person name="Siba P.M."/>
            <person name="Kazura J.W."/>
            <person name="Serre D."/>
            <person name="Zimmerman P.A."/>
        </authorList>
    </citation>
    <scope>NUCLEOTIDE SEQUENCE</scope>
    <source>
        <strain evidence="9">pt0022</strain>
    </source>
</reference>
<feature type="transmembrane region" description="Helical" evidence="7">
    <location>
        <begin position="629"/>
        <end position="649"/>
    </location>
</feature>